<proteinExistence type="predicted"/>
<evidence type="ECO:0000313" key="2">
    <source>
        <dbReference type="EMBL" id="KAL3767002.1"/>
    </source>
</evidence>
<dbReference type="Proteomes" id="UP001530293">
    <property type="component" value="Unassembled WGS sequence"/>
</dbReference>
<keyword evidence="1" id="KW-0732">Signal</keyword>
<feature type="chain" id="PRO_5044786380" description="PS II complex 12 kDa extrinsic protein" evidence="1">
    <location>
        <begin position="18"/>
        <end position="137"/>
    </location>
</feature>
<accession>A0ABD3MXM0</accession>
<keyword evidence="3" id="KW-1185">Reference proteome</keyword>
<comment type="caution">
    <text evidence="2">The sequence shown here is derived from an EMBL/GenBank/DDBJ whole genome shotgun (WGS) entry which is preliminary data.</text>
</comment>
<sequence length="137" mass="14496">MKLSAIATLAILSSAAAFAPATKGPQTSSLNAEMMDRKSFIAAAGASIFAAPLVANAGTMGQERVNDPTEVWETGTPSAAAAAARAARYANARTQMTSSFPPQKRLTLERKSPVTRLDINAPNFTEYKKTYPGLFKN</sequence>
<feature type="signal peptide" evidence="1">
    <location>
        <begin position="1"/>
        <end position="17"/>
    </location>
</feature>
<evidence type="ECO:0008006" key="4">
    <source>
        <dbReference type="Google" id="ProtNLM"/>
    </source>
</evidence>
<dbReference type="AlphaFoldDB" id="A0ABD3MXM0"/>
<protein>
    <recommendedName>
        <fullName evidence="4">PS II complex 12 kDa extrinsic protein</fullName>
    </recommendedName>
</protein>
<reference evidence="2 3" key="1">
    <citation type="submission" date="2024-10" db="EMBL/GenBank/DDBJ databases">
        <title>Updated reference genomes for cyclostephanoid diatoms.</title>
        <authorList>
            <person name="Roberts W.R."/>
            <person name="Alverson A.J."/>
        </authorList>
    </citation>
    <scope>NUCLEOTIDE SEQUENCE [LARGE SCALE GENOMIC DNA]</scope>
    <source>
        <strain evidence="2 3">AJA232-27</strain>
    </source>
</reference>
<evidence type="ECO:0000256" key="1">
    <source>
        <dbReference type="SAM" id="SignalP"/>
    </source>
</evidence>
<gene>
    <name evidence="2" type="ORF">ACHAWU_004500</name>
</gene>
<evidence type="ECO:0000313" key="3">
    <source>
        <dbReference type="Proteomes" id="UP001530293"/>
    </source>
</evidence>
<dbReference type="EMBL" id="JALLBG020000078">
    <property type="protein sequence ID" value="KAL3767002.1"/>
    <property type="molecule type" value="Genomic_DNA"/>
</dbReference>
<name>A0ABD3MXM0_9STRA</name>
<organism evidence="2 3">
    <name type="scientific">Discostella pseudostelligera</name>
    <dbReference type="NCBI Taxonomy" id="259834"/>
    <lineage>
        <taxon>Eukaryota</taxon>
        <taxon>Sar</taxon>
        <taxon>Stramenopiles</taxon>
        <taxon>Ochrophyta</taxon>
        <taxon>Bacillariophyta</taxon>
        <taxon>Coscinodiscophyceae</taxon>
        <taxon>Thalassiosirophycidae</taxon>
        <taxon>Stephanodiscales</taxon>
        <taxon>Stephanodiscaceae</taxon>
        <taxon>Discostella</taxon>
    </lineage>
</organism>